<evidence type="ECO:0000313" key="2">
    <source>
        <dbReference type="Proteomes" id="UP001177003"/>
    </source>
</evidence>
<keyword evidence="2" id="KW-1185">Reference proteome</keyword>
<sequence>MKSKFCREPYTQVLSMEPLKNRKGKKPQKSNNVEKRPLPFNVYANSDDEFWKLWGKNMGTVFLEHRFLRGVEMNWYFGQVYLVLAMDGCSLRWMIINREGTALEPGKQHYLRRVAVGMVDGPHWKDIDQGPSETDMVNKGQGEMEMQEDLGWIRHLAALTKLLSKKKKTYEVEGLQFVDVSINGKESVALVDT</sequence>
<accession>A0AA35VYS3</accession>
<dbReference type="Proteomes" id="UP001177003">
    <property type="component" value="Chromosome 1"/>
</dbReference>
<protein>
    <submittedName>
        <fullName evidence="1">Uncharacterized protein</fullName>
    </submittedName>
</protein>
<reference evidence="1" key="1">
    <citation type="submission" date="2023-04" db="EMBL/GenBank/DDBJ databases">
        <authorList>
            <person name="Vijverberg K."/>
            <person name="Xiong W."/>
            <person name="Schranz E."/>
        </authorList>
    </citation>
    <scope>NUCLEOTIDE SEQUENCE</scope>
</reference>
<gene>
    <name evidence="1" type="ORF">LSALG_LOCUS10326</name>
</gene>
<dbReference type="EMBL" id="OX465077">
    <property type="protein sequence ID" value="CAI9269983.1"/>
    <property type="molecule type" value="Genomic_DNA"/>
</dbReference>
<dbReference type="AlphaFoldDB" id="A0AA35VYS3"/>
<proteinExistence type="predicted"/>
<organism evidence="1 2">
    <name type="scientific">Lactuca saligna</name>
    <name type="common">Willowleaf lettuce</name>
    <dbReference type="NCBI Taxonomy" id="75948"/>
    <lineage>
        <taxon>Eukaryota</taxon>
        <taxon>Viridiplantae</taxon>
        <taxon>Streptophyta</taxon>
        <taxon>Embryophyta</taxon>
        <taxon>Tracheophyta</taxon>
        <taxon>Spermatophyta</taxon>
        <taxon>Magnoliopsida</taxon>
        <taxon>eudicotyledons</taxon>
        <taxon>Gunneridae</taxon>
        <taxon>Pentapetalae</taxon>
        <taxon>asterids</taxon>
        <taxon>campanulids</taxon>
        <taxon>Asterales</taxon>
        <taxon>Asteraceae</taxon>
        <taxon>Cichorioideae</taxon>
        <taxon>Cichorieae</taxon>
        <taxon>Lactucinae</taxon>
        <taxon>Lactuca</taxon>
    </lineage>
</organism>
<name>A0AA35VYS3_LACSI</name>
<evidence type="ECO:0000313" key="1">
    <source>
        <dbReference type="EMBL" id="CAI9269983.1"/>
    </source>
</evidence>